<keyword evidence="3" id="KW-1185">Reference proteome</keyword>
<gene>
    <name evidence="2" type="ORF">WJU22_13425</name>
</gene>
<dbReference type="InterPro" id="IPR032710">
    <property type="entry name" value="NTF2-like_dom_sf"/>
</dbReference>
<dbReference type="RefSeq" id="WP_341843745.1">
    <property type="nucleotide sequence ID" value="NZ_CP149792.1"/>
</dbReference>
<proteinExistence type="predicted"/>
<dbReference type="SUPFAM" id="SSF54427">
    <property type="entry name" value="NTF2-like"/>
    <property type="match status" value="1"/>
</dbReference>
<evidence type="ECO:0000259" key="1">
    <source>
        <dbReference type="Pfam" id="PF20409"/>
    </source>
</evidence>
<dbReference type="InterPro" id="IPR046860">
    <property type="entry name" value="SnoaL_5"/>
</dbReference>
<accession>A0ABZ2ZA82</accession>
<feature type="domain" description="SnoaL-like" evidence="1">
    <location>
        <begin position="1"/>
        <end position="118"/>
    </location>
</feature>
<dbReference type="Proteomes" id="UP001449657">
    <property type="component" value="Chromosome"/>
</dbReference>
<evidence type="ECO:0000313" key="2">
    <source>
        <dbReference type="EMBL" id="WZN49170.1"/>
    </source>
</evidence>
<reference evidence="2 3" key="1">
    <citation type="submission" date="2024-03" db="EMBL/GenBank/DDBJ databases">
        <title>Chitinophaga caseinilytica sp. nov., a casein hydrolysing bacterium isolated from forest soil.</title>
        <authorList>
            <person name="Lee D.S."/>
            <person name="Han D.M."/>
            <person name="Baek J.H."/>
            <person name="Choi D.G."/>
            <person name="Jeon J.H."/>
            <person name="Jeon C.O."/>
        </authorList>
    </citation>
    <scope>NUCLEOTIDE SEQUENCE [LARGE SCALE GENOMIC DNA]</scope>
    <source>
        <strain evidence="2 3">KACC 19118</strain>
    </source>
</reference>
<dbReference type="Gene3D" id="3.10.450.50">
    <property type="match status" value="1"/>
</dbReference>
<dbReference type="EMBL" id="CP150096">
    <property type="protein sequence ID" value="WZN49170.1"/>
    <property type="molecule type" value="Genomic_DNA"/>
</dbReference>
<organism evidence="2 3">
    <name type="scientific">Chitinophaga caseinilytica</name>
    <dbReference type="NCBI Taxonomy" id="2267521"/>
    <lineage>
        <taxon>Bacteria</taxon>
        <taxon>Pseudomonadati</taxon>
        <taxon>Bacteroidota</taxon>
        <taxon>Chitinophagia</taxon>
        <taxon>Chitinophagales</taxon>
        <taxon>Chitinophagaceae</taxon>
        <taxon>Chitinophaga</taxon>
    </lineage>
</organism>
<dbReference type="Pfam" id="PF20409">
    <property type="entry name" value="SnoaL_5"/>
    <property type="match status" value="1"/>
</dbReference>
<protein>
    <submittedName>
        <fullName evidence="2">Nuclear transport factor 2 family protein</fullName>
    </submittedName>
</protein>
<sequence>MTTAQIASRLETLCRAGDFHTAVDELFADDALSIEPVETPDFQKETRGKANIQQKGEKFGNMVDTMHALTIRDTITTGDVIAMVMGMDVTMKGRPRANFEELCVYQVKDGKIVSEQFFM</sequence>
<evidence type="ECO:0000313" key="3">
    <source>
        <dbReference type="Proteomes" id="UP001449657"/>
    </source>
</evidence>
<name>A0ABZ2ZA82_9BACT</name>